<name>A0A1T5LSP2_9BACT</name>
<dbReference type="Proteomes" id="UP000190961">
    <property type="component" value="Unassembled WGS sequence"/>
</dbReference>
<dbReference type="STRING" id="688867.SAMN05660236_3853"/>
<accession>A0A1T5LSP2</accession>
<dbReference type="Gene3D" id="3.40.430.10">
    <property type="entry name" value="Dihydrofolate Reductase, subunit A"/>
    <property type="match status" value="1"/>
</dbReference>
<dbReference type="GO" id="GO:0009231">
    <property type="term" value="P:riboflavin biosynthetic process"/>
    <property type="evidence" value="ECO:0007669"/>
    <property type="project" value="InterPro"/>
</dbReference>
<keyword evidence="3" id="KW-1185">Reference proteome</keyword>
<evidence type="ECO:0000313" key="2">
    <source>
        <dbReference type="EMBL" id="SKC78996.1"/>
    </source>
</evidence>
<dbReference type="AlphaFoldDB" id="A0A1T5LSP2"/>
<sequence length="187" mass="21047">MRKLVASINMTLDGFCDHTSAIADDELHQHYTDLLLSGGDLLYGRITYQLMESYWPTVVKNPTGNKRTDDFAVIIENIPKIVFSRTLSNVNWKNVKLAKRSLEEEVLELKQSNNREDKDILVGSPSLIAALTKLNLFDEYQLCVHPVIAGQGLPLFKNINDSIVLKLAKTKTLGGGQIVLYYEPIKK</sequence>
<organism evidence="2 3">
    <name type="scientific">Ohtaekwangia koreensis</name>
    <dbReference type="NCBI Taxonomy" id="688867"/>
    <lineage>
        <taxon>Bacteria</taxon>
        <taxon>Pseudomonadati</taxon>
        <taxon>Bacteroidota</taxon>
        <taxon>Cytophagia</taxon>
        <taxon>Cytophagales</taxon>
        <taxon>Fulvivirgaceae</taxon>
        <taxon>Ohtaekwangia</taxon>
    </lineage>
</organism>
<evidence type="ECO:0000259" key="1">
    <source>
        <dbReference type="Pfam" id="PF01872"/>
    </source>
</evidence>
<proteinExistence type="predicted"/>
<dbReference type="GO" id="GO:0008703">
    <property type="term" value="F:5-amino-6-(5-phosphoribosylamino)uracil reductase activity"/>
    <property type="evidence" value="ECO:0007669"/>
    <property type="project" value="InterPro"/>
</dbReference>
<dbReference type="InterPro" id="IPR002734">
    <property type="entry name" value="RibDG_C"/>
</dbReference>
<dbReference type="EMBL" id="FUZU01000002">
    <property type="protein sequence ID" value="SKC78996.1"/>
    <property type="molecule type" value="Genomic_DNA"/>
</dbReference>
<dbReference type="Pfam" id="PF01872">
    <property type="entry name" value="RibD_C"/>
    <property type="match status" value="1"/>
</dbReference>
<gene>
    <name evidence="2" type="ORF">SAMN05660236_3853</name>
</gene>
<dbReference type="RefSeq" id="WP_079688359.1">
    <property type="nucleotide sequence ID" value="NZ_FUZU01000002.1"/>
</dbReference>
<dbReference type="InterPro" id="IPR024072">
    <property type="entry name" value="DHFR-like_dom_sf"/>
</dbReference>
<evidence type="ECO:0000313" key="3">
    <source>
        <dbReference type="Proteomes" id="UP000190961"/>
    </source>
</evidence>
<protein>
    <submittedName>
        <fullName evidence="2">Dihydrofolate reductase</fullName>
    </submittedName>
</protein>
<feature type="domain" description="Bacterial bifunctional deaminase-reductase C-terminal" evidence="1">
    <location>
        <begin position="3"/>
        <end position="176"/>
    </location>
</feature>
<dbReference type="OrthoDB" id="195113at2"/>
<dbReference type="SUPFAM" id="SSF53597">
    <property type="entry name" value="Dihydrofolate reductase-like"/>
    <property type="match status" value="1"/>
</dbReference>
<reference evidence="2 3" key="1">
    <citation type="submission" date="2017-02" db="EMBL/GenBank/DDBJ databases">
        <authorList>
            <person name="Peterson S.W."/>
        </authorList>
    </citation>
    <scope>NUCLEOTIDE SEQUENCE [LARGE SCALE GENOMIC DNA]</scope>
    <source>
        <strain evidence="2 3">DSM 25262</strain>
    </source>
</reference>